<dbReference type="InterPro" id="IPR059100">
    <property type="entry name" value="TSP3_bac"/>
</dbReference>
<proteinExistence type="predicted"/>
<reference evidence="16 17" key="1">
    <citation type="submission" date="2016-11" db="EMBL/GenBank/DDBJ databases">
        <authorList>
            <person name="Jaros S."/>
            <person name="Januszkiewicz K."/>
            <person name="Wedrychowicz H."/>
        </authorList>
    </citation>
    <scope>NUCLEOTIDE SEQUENCE [LARGE SCALE GENOMIC DNA]</scope>
    <source>
        <strain evidence="16 17">DSM 18772</strain>
    </source>
</reference>
<evidence type="ECO:0000256" key="10">
    <source>
        <dbReference type="ARBA" id="ARBA00022989"/>
    </source>
</evidence>
<protein>
    <submittedName>
        <fullName evidence="16">Cadherin domain-containing protein</fullName>
    </submittedName>
</protein>
<evidence type="ECO:0000256" key="4">
    <source>
        <dbReference type="ARBA" id="ARBA00022536"/>
    </source>
</evidence>
<name>A0A1M6BN73_9BACT</name>
<feature type="domain" description="Cadherin" evidence="15">
    <location>
        <begin position="1566"/>
        <end position="1664"/>
    </location>
</feature>
<accession>A0A1M6BN73</accession>
<keyword evidence="11" id="KW-0472">Membrane</keyword>
<dbReference type="Gene3D" id="2.60.40.10">
    <property type="entry name" value="Immunoglobulins"/>
    <property type="match status" value="1"/>
</dbReference>
<keyword evidence="5" id="KW-0812">Transmembrane</keyword>
<feature type="region of interest" description="Disordered" evidence="14">
    <location>
        <begin position="1"/>
        <end position="25"/>
    </location>
</feature>
<dbReference type="FunFam" id="2.60.40.60:FF:000015">
    <property type="entry name" value="FAT atypical cadherin 1"/>
    <property type="match status" value="2"/>
</dbReference>
<dbReference type="Pfam" id="PF18884">
    <property type="entry name" value="TSP3_bac"/>
    <property type="match status" value="7"/>
</dbReference>
<keyword evidence="12" id="KW-1015">Disulfide bond</keyword>
<dbReference type="FunFam" id="2.60.40.60:FF:000024">
    <property type="entry name" value="FAT atypical cadherin 3"/>
    <property type="match status" value="1"/>
</dbReference>
<dbReference type="Proteomes" id="UP000184510">
    <property type="component" value="Unassembled WGS sequence"/>
</dbReference>
<dbReference type="InterPro" id="IPR006558">
    <property type="entry name" value="LamG-like"/>
</dbReference>
<evidence type="ECO:0000256" key="14">
    <source>
        <dbReference type="SAM" id="MobiDB-lite"/>
    </source>
</evidence>
<dbReference type="PRINTS" id="PR00205">
    <property type="entry name" value="CADHERIN"/>
</dbReference>
<comment type="subcellular location">
    <subcellularLocation>
        <location evidence="1">Membrane</location>
        <topology evidence="1">Single-pass membrane protein</topology>
    </subcellularLocation>
    <subcellularLocation>
        <location evidence="2">Secreted</location>
    </subcellularLocation>
</comment>
<dbReference type="CDD" id="cd11304">
    <property type="entry name" value="Cadherin_repeat"/>
    <property type="match status" value="6"/>
</dbReference>
<evidence type="ECO:0000256" key="6">
    <source>
        <dbReference type="ARBA" id="ARBA00022729"/>
    </source>
</evidence>
<dbReference type="InterPro" id="IPR006644">
    <property type="entry name" value="Cadg"/>
</dbReference>
<dbReference type="InterPro" id="IPR015919">
    <property type="entry name" value="Cadherin-like_sf"/>
</dbReference>
<dbReference type="Gene3D" id="2.60.40.60">
    <property type="entry name" value="Cadherins"/>
    <property type="match status" value="6"/>
</dbReference>
<sequence length="2653" mass="276039">MKPTPYPQDQGPLGPGSCSRAGHSEWKSSIPKGSLGLSMAILAASASSAFAVLPDSLTLTVDVDGNGSQETTLNLYKRSVRAPGIVWYRYDTPNSTYTADTNLPEVRTYRGTVAGDPNTRVFAVIYPDGTIRAEAQDFLVGRNFKWEVKNQNVSSQLDQEGPATPNPTRPEGGITEVPIGVDLTHHYITSNNGNDIERAWADMEYAVSKCDGSHGRDIGNAVSISTLVTRENGEFYDMSQANDLGKLLGLTKNAWMDAAYPLRNATWEQITVTKTSVGGLGLAGVASQNCVGKIEAINGRNPVGVDVLNHEVGGHGWNANHSQYGEDAMRGGDNPNYGAPNKQRMKVTQSNKIADGTLWQPNGDYPDPVHPSTDLDLVTTTVDQAVTISPLANDTDANGDTLSLLSFTATTANGGTVTKSGNNLTYTPAEGYVGKDIIAYTVQDDSTASLKSQELIFIEVVNQGLTVHYTMDEVTGNSLSNTTALGHGGKLLSGSLQSGSVDAPVGKGQRLANGGIIVDDTNILPIAHTGTGSDFYPFDEEAMSTGNFFDPMDRDFSIAAWVRTTGEVEREIFSKYQSDEQNTGFRVYTENGKLKAAFREFEGMQSKLTLNAGNFSADEWHHVALVFNRSTDQAEIYLDGALAASEPLTSGSFIFHGRSPLILGADSMGDVSMDDFRIYTSALDAAGLVGIMENAKFPPAAPVPANTSTENLAAIQTLRWKNVEAQNGYRVYFGTDAAAVASATTASPEYQGVTGANWFDVGTLDTSQTYYWRVEAVWGGLTKSSEVWSFTTEVTDAAMAQGAYATWLLDETSGTTAADASGNDRDGTLSGGPVWTTDGMRGGALHFDGVDDRVSHALASTQSMSAYSVALWMKSDISRHPQYASIFNNDSSGDDFQIDYKGDRASSLRFNSSSSMELYDANKNWTHFCVVADGNEIRAYANGKLVNTLSGHAGGDFGSLKIGVNRGLNAFFNGTIDDVRVWNRAISTGEIARLNSKILVAKAGGNTDFFDESNWKTQLGGYDAAAATLDPSTGVSSDLMIDGASFTNITGNVDLKWNALNLKSGTLSTTAYGLSYSNKVKLTGGTFGFKYLSSIKMSVTGATNLTLTGGGNPVNGSSIDFITPFTGELCFTNETVSSVTSEHLSKFTVNGDPAVLDENIEIVSENGNTYVRLLTPAANLAPTLAGDNFQVTENAIPGTVLGSVTGADPDDGSLTYVITSGDPEGVFAIDEATGEISVAGMVDYETATSHALTVTALDEGGLAATALVNIAVSDVANDDSDGDGLTDEWEVEHFGSIAAVDGTADSDGDGLSDAEELAAGTDPNAADSDGDGYSDYLELAEGSDPTQLGSVPNMGGGTGLVGYWKLDDATGLLAADALGLSDGDLLNGPSWTTGMDQGALSFDGIDDKVTIPALHLNSNTVTISGWLKREGHESFAGVVFCRGGSTVSGLHISNNELKYHWNGSKWGWSSGLVLPDGVWTYVALVVEADKATIYMNDGTGMQSATNVSNHDVEAFDADLILGQDISAESRYFNGSMDDIRIYSRSLSAAEITAIFEEDADLNAAPVATDSTFTVPENAAAGTSVGTVSATDSDAGDTLSYSITAGNAGGEFAIDANTGEITTTTALDYEAASQYVLTVEVSDGELTDTATVTVDVSNVNEAPVANNLSASVSEDAAVGTSVGTVASSDPDAGDSAAYAIIAGNDGSFAINSATGEITTAAGLDFETTASYSLTVEVTDGAGLSDTASVSIAVTDVANDDSDSDGLADEWELANFGSVSSTDGSSDSDGDGLDNASELAAGSDPNMMDSDGDGYSDNVEVIHGTDPMDGLSVPAQAPLVYWRLDDASGTTAQDASGWLHDGTLSGGTVWTAAAVEGGGASFDGVDDRITVEMPESNLGAFTVAFWVKNGAAGQPVYDSVFSNHTPNTAKTFQIDMGNGFQYRGSQTKTFGAAPVGEWVHLAVVSDGTDTTLYYNGVAVQTLAGVNDDLFDSVNLGVNRNEGSFFEGEVDEFYLFEEALSQQDLLDLTGITLNAAPTASDDTFSVNENAAAGTSVGTVIATDPDAGDILAYAIVAGNAGGEFAIDAATGEITTTTTLDYETASQYVLSVEVTDSGLFTDTATITVNVTNVNEAPVANDASGSVAENAAVGTSVATVTSSDVDAADSVSYAITAGNDGSFAIDSATGVITTTAALDYETANSYALSVTVTDAGGLNDTATVAVNVTNVNEAPVANSVSASVAEDSPVGTTVATVSSTDPDAGDSVSYAITAGNDGSFAINSSTGEITLASMVDYETTNSYALTVTATDAGGLTGSASVSVMVTDVAFEDYDSDSLDDNWEIANFGDTTSSDGTGDADNDGLTDAEEYLAGSDPNSNDGDSDGFHDVLEIKAGTDPMDSLDFPASSYAGLEGWWSLDESAGSTAAVDNSGNALHAQVKGASFSGTEASFDGVDDYISTDPGLMNNLGAFTMSGWYRSGLTNGSRIGLWGQNDVIEFGINGNSLRVWTAGGGNASASIPAANQWHHVVVVGDGSSLKIYIDGVLAGSGGNNTTSYGSSPYSFNIGGGGIWDSSGNSFTGEIKDVRVYYRAVDITEFYPSSVSAEPTPSEENVLQGLAEAVLASTGSEGSNGLDKALEKIPMGIRGLQNGHAERDEHDA</sequence>
<evidence type="ECO:0000256" key="3">
    <source>
        <dbReference type="ARBA" id="ARBA00022525"/>
    </source>
</evidence>
<keyword evidence="4" id="KW-0245">EGF-like domain</keyword>
<dbReference type="SUPFAM" id="SSF49899">
    <property type="entry name" value="Concanavalin A-like lectins/glucanases"/>
    <property type="match status" value="5"/>
</dbReference>
<dbReference type="Pfam" id="PF17963">
    <property type="entry name" value="Big_9"/>
    <property type="match status" value="1"/>
</dbReference>
<dbReference type="InterPro" id="IPR013320">
    <property type="entry name" value="ConA-like_dom_sf"/>
</dbReference>
<dbReference type="GO" id="GO:0005886">
    <property type="term" value="C:plasma membrane"/>
    <property type="evidence" value="ECO:0007669"/>
    <property type="project" value="UniProtKB-SubCell"/>
</dbReference>
<evidence type="ECO:0000256" key="5">
    <source>
        <dbReference type="ARBA" id="ARBA00022692"/>
    </source>
</evidence>
<feature type="compositionally biased region" description="Acidic residues" evidence="14">
    <location>
        <begin position="1304"/>
        <end position="1316"/>
    </location>
</feature>
<evidence type="ECO:0000259" key="15">
    <source>
        <dbReference type="PROSITE" id="PS50268"/>
    </source>
</evidence>
<keyword evidence="8" id="KW-0106">Calcium</keyword>
<feature type="domain" description="Cadherin" evidence="15">
    <location>
        <begin position="2230"/>
        <end position="2322"/>
    </location>
</feature>
<evidence type="ECO:0000256" key="13">
    <source>
        <dbReference type="ARBA" id="ARBA00023180"/>
    </source>
</evidence>
<dbReference type="InterPro" id="IPR013783">
    <property type="entry name" value="Ig-like_fold"/>
</dbReference>
<feature type="region of interest" description="Disordered" evidence="14">
    <location>
        <begin position="1299"/>
        <end position="1335"/>
    </location>
</feature>
<dbReference type="InParanoid" id="A0A1M6BN73"/>
<feature type="region of interest" description="Disordered" evidence="14">
    <location>
        <begin position="1775"/>
        <end position="1817"/>
    </location>
</feature>
<evidence type="ECO:0000313" key="16">
    <source>
        <dbReference type="EMBL" id="SHI50114.1"/>
    </source>
</evidence>
<dbReference type="Pfam" id="PF00028">
    <property type="entry name" value="Cadherin"/>
    <property type="match status" value="6"/>
</dbReference>
<evidence type="ECO:0000256" key="7">
    <source>
        <dbReference type="ARBA" id="ARBA00022737"/>
    </source>
</evidence>
<dbReference type="FunFam" id="2.60.40.60:FF:000032">
    <property type="entry name" value="FAT atypical cadherin 1"/>
    <property type="match status" value="1"/>
</dbReference>
<dbReference type="InterPro" id="IPR022409">
    <property type="entry name" value="PKD/Chitinase_dom"/>
</dbReference>
<keyword evidence="17" id="KW-1185">Reference proteome</keyword>
<dbReference type="OrthoDB" id="9801455at2"/>
<dbReference type="SUPFAM" id="SSF49313">
    <property type="entry name" value="Cadherin-like"/>
    <property type="match status" value="6"/>
</dbReference>
<keyword evidence="13" id="KW-0325">Glycoprotein</keyword>
<dbReference type="Gene3D" id="2.60.40.2810">
    <property type="match status" value="1"/>
</dbReference>
<evidence type="ECO:0000313" key="17">
    <source>
        <dbReference type="Proteomes" id="UP000184510"/>
    </source>
</evidence>
<dbReference type="PANTHER" id="PTHR24026:SF126">
    <property type="entry name" value="PROTOCADHERIN FAT 4"/>
    <property type="match status" value="1"/>
</dbReference>
<dbReference type="Pfam" id="PF13385">
    <property type="entry name" value="Laminin_G_3"/>
    <property type="match status" value="5"/>
</dbReference>
<dbReference type="NCBIfam" id="NF012211">
    <property type="entry name" value="tand_rpt_95"/>
    <property type="match status" value="1"/>
</dbReference>
<gene>
    <name evidence="16" type="ORF">SAMN02745181_0266</name>
</gene>
<dbReference type="STRING" id="1123071.SAMN02745181_0266"/>
<evidence type="ECO:0000256" key="2">
    <source>
        <dbReference type="ARBA" id="ARBA00004613"/>
    </source>
</evidence>
<evidence type="ECO:0000256" key="1">
    <source>
        <dbReference type="ARBA" id="ARBA00004167"/>
    </source>
</evidence>
<feature type="domain" description="Cadherin" evidence="15">
    <location>
        <begin position="1663"/>
        <end position="1765"/>
    </location>
</feature>
<evidence type="ECO:0000256" key="9">
    <source>
        <dbReference type="ARBA" id="ARBA00022889"/>
    </source>
</evidence>
<keyword evidence="7" id="KW-0677">Repeat</keyword>
<keyword evidence="3" id="KW-0964">Secreted</keyword>
<organism evidence="16 17">
    <name type="scientific">Rubritalea squalenifaciens DSM 18772</name>
    <dbReference type="NCBI Taxonomy" id="1123071"/>
    <lineage>
        <taxon>Bacteria</taxon>
        <taxon>Pseudomonadati</taxon>
        <taxon>Verrucomicrobiota</taxon>
        <taxon>Verrucomicrobiia</taxon>
        <taxon>Verrucomicrobiales</taxon>
        <taxon>Rubritaleaceae</taxon>
        <taxon>Rubritalea</taxon>
    </lineage>
</organism>
<feature type="compositionally biased region" description="Acidic residues" evidence="14">
    <location>
        <begin position="2351"/>
        <end position="2363"/>
    </location>
</feature>
<dbReference type="SMART" id="SM00112">
    <property type="entry name" value="CA"/>
    <property type="match status" value="6"/>
</dbReference>
<dbReference type="EMBL" id="FQYR01000002">
    <property type="protein sequence ID" value="SHI50114.1"/>
    <property type="molecule type" value="Genomic_DNA"/>
</dbReference>
<evidence type="ECO:0000256" key="12">
    <source>
        <dbReference type="ARBA" id="ARBA00023157"/>
    </source>
</evidence>
<dbReference type="SMART" id="SM00089">
    <property type="entry name" value="PKD"/>
    <property type="match status" value="3"/>
</dbReference>
<dbReference type="SMART" id="SM00560">
    <property type="entry name" value="LamGL"/>
    <property type="match status" value="4"/>
</dbReference>
<keyword evidence="9" id="KW-0130">Cell adhesion</keyword>
<dbReference type="SMART" id="SM00736">
    <property type="entry name" value="CADG"/>
    <property type="match status" value="4"/>
</dbReference>
<feature type="region of interest" description="Disordered" evidence="14">
    <location>
        <begin position="2340"/>
        <end position="2382"/>
    </location>
</feature>
<evidence type="ECO:0000256" key="8">
    <source>
        <dbReference type="ARBA" id="ARBA00022837"/>
    </source>
</evidence>
<dbReference type="InterPro" id="IPR002126">
    <property type="entry name" value="Cadherin-like_dom"/>
</dbReference>
<feature type="domain" description="Cadherin" evidence="15">
    <location>
        <begin position="1183"/>
        <end position="1294"/>
    </location>
</feature>
<dbReference type="PANTHER" id="PTHR24026">
    <property type="entry name" value="FAT ATYPICAL CADHERIN-RELATED"/>
    <property type="match status" value="1"/>
</dbReference>
<keyword evidence="10" id="KW-1133">Transmembrane helix</keyword>
<dbReference type="RefSeq" id="WP_143157703.1">
    <property type="nucleotide sequence ID" value="NZ_FQYR01000002.1"/>
</dbReference>
<feature type="domain" description="Cadherin" evidence="15">
    <location>
        <begin position="2133"/>
        <end position="2231"/>
    </location>
</feature>
<feature type="domain" description="Cadherin" evidence="15">
    <location>
        <begin position="2035"/>
        <end position="2134"/>
    </location>
</feature>
<evidence type="ECO:0000256" key="11">
    <source>
        <dbReference type="ARBA" id="ARBA00023136"/>
    </source>
</evidence>
<feature type="region of interest" description="Disordered" evidence="14">
    <location>
        <begin position="153"/>
        <end position="172"/>
    </location>
</feature>
<keyword evidence="6" id="KW-0732">Signal</keyword>
<dbReference type="PROSITE" id="PS50268">
    <property type="entry name" value="CADHERIN_2"/>
    <property type="match status" value="6"/>
</dbReference>
<dbReference type="GO" id="GO:0005509">
    <property type="term" value="F:calcium ion binding"/>
    <property type="evidence" value="ECO:0007669"/>
    <property type="project" value="InterPro"/>
</dbReference>
<dbReference type="Gene3D" id="2.60.120.200">
    <property type="match status" value="5"/>
</dbReference>
<dbReference type="GO" id="GO:0007156">
    <property type="term" value="P:homophilic cell adhesion via plasma membrane adhesion molecules"/>
    <property type="evidence" value="ECO:0007669"/>
    <property type="project" value="InterPro"/>
</dbReference>